<dbReference type="InterPro" id="IPR007185">
    <property type="entry name" value="DNA_pol_a/d/e_bsu"/>
</dbReference>
<dbReference type="Pfam" id="PF18018">
    <property type="entry name" value="DNA_pol_D_N"/>
    <property type="match status" value="1"/>
</dbReference>
<evidence type="ECO:0000259" key="4">
    <source>
        <dbReference type="Pfam" id="PF18018"/>
    </source>
</evidence>
<name>A0A4P9X9V8_9FUNG</name>
<dbReference type="EMBL" id="ML014151">
    <property type="protein sequence ID" value="RKP02143.1"/>
    <property type="molecule type" value="Genomic_DNA"/>
</dbReference>
<dbReference type="Pfam" id="PF04042">
    <property type="entry name" value="DNA_pol_E_B"/>
    <property type="match status" value="1"/>
</dbReference>
<keyword evidence="6" id="KW-1185">Reference proteome</keyword>
<dbReference type="Gene3D" id="3.60.21.50">
    <property type="match status" value="1"/>
</dbReference>
<keyword evidence="2" id="KW-0235">DNA replication</keyword>
<reference evidence="6" key="1">
    <citation type="journal article" date="2018" name="Nat. Microbiol.">
        <title>Leveraging single-cell genomics to expand the fungal tree of life.</title>
        <authorList>
            <person name="Ahrendt S.R."/>
            <person name="Quandt C.A."/>
            <person name="Ciobanu D."/>
            <person name="Clum A."/>
            <person name="Salamov A."/>
            <person name="Andreopoulos B."/>
            <person name="Cheng J.F."/>
            <person name="Woyke T."/>
            <person name="Pelin A."/>
            <person name="Henrissat B."/>
            <person name="Reynolds N.K."/>
            <person name="Benny G.L."/>
            <person name="Smith M.E."/>
            <person name="James T.Y."/>
            <person name="Grigoriev I.V."/>
        </authorList>
    </citation>
    <scope>NUCLEOTIDE SEQUENCE [LARGE SCALE GENOMIC DNA]</scope>
    <source>
        <strain evidence="6">ATCC 52028</strain>
    </source>
</reference>
<organism evidence="5 6">
    <name type="scientific">Caulochytrium protostelioides</name>
    <dbReference type="NCBI Taxonomy" id="1555241"/>
    <lineage>
        <taxon>Eukaryota</taxon>
        <taxon>Fungi</taxon>
        <taxon>Fungi incertae sedis</taxon>
        <taxon>Chytridiomycota</taxon>
        <taxon>Chytridiomycota incertae sedis</taxon>
        <taxon>Chytridiomycetes</taxon>
        <taxon>Caulochytriales</taxon>
        <taxon>Caulochytriaceae</taxon>
        <taxon>Caulochytrium</taxon>
    </lineage>
</organism>
<dbReference type="InterPro" id="IPR040663">
    <property type="entry name" value="DNA_pol_D_N"/>
</dbReference>
<dbReference type="GO" id="GO:0003677">
    <property type="term" value="F:DNA binding"/>
    <property type="evidence" value="ECO:0007669"/>
    <property type="project" value="InterPro"/>
</dbReference>
<evidence type="ECO:0000313" key="6">
    <source>
        <dbReference type="Proteomes" id="UP000274922"/>
    </source>
</evidence>
<evidence type="ECO:0000256" key="2">
    <source>
        <dbReference type="ARBA" id="ARBA00022705"/>
    </source>
</evidence>
<dbReference type="InterPro" id="IPR024826">
    <property type="entry name" value="DNA_pol_delta/II_ssu"/>
</dbReference>
<dbReference type="Proteomes" id="UP000274922">
    <property type="component" value="Unassembled WGS sequence"/>
</dbReference>
<dbReference type="Gene3D" id="2.40.50.430">
    <property type="match status" value="1"/>
</dbReference>
<dbReference type="AlphaFoldDB" id="A0A4P9X9V8"/>
<evidence type="ECO:0000313" key="5">
    <source>
        <dbReference type="EMBL" id="RKP02143.1"/>
    </source>
</evidence>
<dbReference type="PANTHER" id="PTHR10416">
    <property type="entry name" value="DNA POLYMERASE DELTA SUBUNIT 2"/>
    <property type="match status" value="1"/>
</dbReference>
<feature type="domain" description="DNA polymerase delta subunit OB-fold" evidence="4">
    <location>
        <begin position="57"/>
        <end position="185"/>
    </location>
</feature>
<evidence type="ECO:0000259" key="3">
    <source>
        <dbReference type="Pfam" id="PF04042"/>
    </source>
</evidence>
<evidence type="ECO:0000256" key="1">
    <source>
        <dbReference type="ARBA" id="ARBA00006035"/>
    </source>
</evidence>
<proteinExistence type="inferred from homology"/>
<gene>
    <name evidence="5" type="ORF">CXG81DRAFT_11167</name>
</gene>
<dbReference type="GO" id="GO:0006271">
    <property type="term" value="P:DNA strand elongation involved in DNA replication"/>
    <property type="evidence" value="ECO:0007669"/>
    <property type="project" value="TreeGrafter"/>
</dbReference>
<dbReference type="GO" id="GO:0043625">
    <property type="term" value="C:delta DNA polymerase complex"/>
    <property type="evidence" value="ECO:0007669"/>
    <property type="project" value="TreeGrafter"/>
</dbReference>
<feature type="domain" description="DNA polymerase alpha/delta/epsilon subunit B" evidence="3">
    <location>
        <begin position="209"/>
        <end position="441"/>
    </location>
</feature>
<dbReference type="OrthoDB" id="3763at2759"/>
<comment type="similarity">
    <text evidence="1">Belongs to the DNA polymerase delta/II small subunit family.</text>
</comment>
<dbReference type="STRING" id="1555241.A0A4P9X9V8"/>
<dbReference type="PANTHER" id="PTHR10416:SF0">
    <property type="entry name" value="DNA POLYMERASE DELTA SUBUNIT 2"/>
    <property type="match status" value="1"/>
</dbReference>
<accession>A0A4P9X9V8</accession>
<evidence type="ECO:0008006" key="7">
    <source>
        <dbReference type="Google" id="ProtNLM"/>
    </source>
</evidence>
<protein>
    <recommendedName>
        <fullName evidence="7">DNA polymerase delta small subunit</fullName>
    </recommendedName>
</protein>
<sequence length="497" mass="54570">MPCHAEYHDHGFASRSLRFLTPSSAEDDAAAPIERVQVSCTDECDRYRIRNRSYQQQYAGLYYSRLKLMRNRCHAAAQRQWPQIPHVPRLLNVEVARTCFLIGTFFIDMPLKTNILDEVTQDQWLELPPPRDKIFSDKDEYKLEDESGRVVLVGDILESHTLVSGVIAAFLGHELPSGEFHVDDICFATPGPCLPLPPAAGPDAPKRYVALVSGIELGAPNSLAPELDLLVDYLCGELGGPTDAPASLVRVIVAGNTLTTSAWVALSTEEKEMAALMVRRREKEEERAADGVSTAPSAAGPVPVLETADDLLFQLASTVDVDVLPGALDPATHTMPQQPLHRGLFPRAGALSTFHPTTNPYAAVVGGRRLLGTSGQPVDDIFHYLDSDDRLAMLERTYRWKHVAPTAPDTLWSYPFPDSDPFTIDATPDLYFAGNQPAFATTTIPASPDADGPPEHPSLAGRSVRLVLVPSFRKTRQFVRIDLDTMDCDVISISTHL</sequence>